<dbReference type="CDD" id="cd01651">
    <property type="entry name" value="RT_G2_intron"/>
    <property type="match status" value="1"/>
</dbReference>
<comment type="caution">
    <text evidence="3">The sequence shown here is derived from an EMBL/GenBank/DDBJ whole genome shotgun (WGS) entry which is preliminary data.</text>
</comment>
<keyword evidence="3" id="KW-0548">Nucleotidyltransferase</keyword>
<dbReference type="InterPro" id="IPR043502">
    <property type="entry name" value="DNA/RNA_pol_sf"/>
</dbReference>
<evidence type="ECO:0000313" key="3">
    <source>
        <dbReference type="EMBL" id="HDL90111.1"/>
    </source>
</evidence>
<evidence type="ECO:0000256" key="1">
    <source>
        <dbReference type="ARBA" id="ARBA00034120"/>
    </source>
</evidence>
<dbReference type="Pfam" id="PF00078">
    <property type="entry name" value="RVT_1"/>
    <property type="match status" value="1"/>
</dbReference>
<feature type="non-terminal residue" evidence="3">
    <location>
        <position position="1"/>
    </location>
</feature>
<dbReference type="PANTHER" id="PTHR34047:SF3">
    <property type="entry name" value="BLR2052 PROTEIN"/>
    <property type="match status" value="1"/>
</dbReference>
<proteinExistence type="inferred from homology"/>
<dbReference type="PROSITE" id="PS50878">
    <property type="entry name" value="RT_POL"/>
    <property type="match status" value="1"/>
</dbReference>
<evidence type="ECO:0000259" key="2">
    <source>
        <dbReference type="PROSITE" id="PS50878"/>
    </source>
</evidence>
<gene>
    <name evidence="3" type="ORF">ENG14_04330</name>
</gene>
<organism evidence="3">
    <name type="scientific">Thermodesulforhabdus norvegica</name>
    <dbReference type="NCBI Taxonomy" id="39841"/>
    <lineage>
        <taxon>Bacteria</taxon>
        <taxon>Pseudomonadati</taxon>
        <taxon>Thermodesulfobacteriota</taxon>
        <taxon>Syntrophobacteria</taxon>
        <taxon>Syntrophobacterales</taxon>
        <taxon>Thermodesulforhabdaceae</taxon>
        <taxon>Thermodesulforhabdus</taxon>
    </lineage>
</organism>
<protein>
    <submittedName>
        <fullName evidence="3">Group II intron reverse transcriptase/maturase</fullName>
    </submittedName>
</protein>
<dbReference type="SUPFAM" id="SSF56672">
    <property type="entry name" value="DNA/RNA polymerases"/>
    <property type="match status" value="1"/>
</dbReference>
<dbReference type="PANTHER" id="PTHR34047">
    <property type="entry name" value="NUCLEAR INTRON MATURASE 1, MITOCHONDRIAL-RELATED"/>
    <property type="match status" value="1"/>
</dbReference>
<reference evidence="3" key="1">
    <citation type="journal article" date="2020" name="mSystems">
        <title>Genome- and Community-Level Interaction Insights into Carbon Utilization and Element Cycling Functions of Hydrothermarchaeota in Hydrothermal Sediment.</title>
        <authorList>
            <person name="Zhou Z."/>
            <person name="Liu Y."/>
            <person name="Xu W."/>
            <person name="Pan J."/>
            <person name="Luo Z.H."/>
            <person name="Li M."/>
        </authorList>
    </citation>
    <scope>NUCLEOTIDE SEQUENCE [LARGE SCALE GENOMIC DNA]</scope>
    <source>
        <strain evidence="3">HyVt-19</strain>
    </source>
</reference>
<sequence length="119" mass="13877">IPTVTDRIALMVVKLLIEPELERHFHPDSLGYRPGKSAHQALLTARDRCYRRGWVLDMDIKGFFEEINHGLLMRAVRKHVKEAWQLMYIQRWLTAPVQYDDGRLEEKRKGTPQGGVLTP</sequence>
<dbReference type="Proteomes" id="UP000886355">
    <property type="component" value="Unassembled WGS sequence"/>
</dbReference>
<dbReference type="EMBL" id="DQZW01000203">
    <property type="protein sequence ID" value="HDL90111.1"/>
    <property type="molecule type" value="Genomic_DNA"/>
</dbReference>
<feature type="domain" description="Reverse transcriptase" evidence="2">
    <location>
        <begin position="1"/>
        <end position="119"/>
    </location>
</feature>
<keyword evidence="3" id="KW-0695">RNA-directed DNA polymerase</keyword>
<dbReference type="AlphaFoldDB" id="A0A7C1AWQ1"/>
<keyword evidence="3" id="KW-0808">Transferase</keyword>
<dbReference type="GO" id="GO:0003964">
    <property type="term" value="F:RNA-directed DNA polymerase activity"/>
    <property type="evidence" value="ECO:0007669"/>
    <property type="project" value="UniProtKB-KW"/>
</dbReference>
<comment type="similarity">
    <text evidence="1">Belongs to the bacterial reverse transcriptase family.</text>
</comment>
<dbReference type="InterPro" id="IPR000477">
    <property type="entry name" value="RT_dom"/>
</dbReference>
<name>A0A7C1AWQ1_9BACT</name>
<accession>A0A7C1AWQ1</accession>
<dbReference type="InterPro" id="IPR051083">
    <property type="entry name" value="GrpII_Intron_Splice-Mob/Def"/>
</dbReference>